<dbReference type="Gene3D" id="1.10.20.60">
    <property type="entry name" value="Glu-tRNAGln amidotransferase C subunit, N-terminal domain"/>
    <property type="match status" value="1"/>
</dbReference>
<dbReference type="AlphaFoldDB" id="A0A1J5HN76"/>
<dbReference type="InterPro" id="IPR003837">
    <property type="entry name" value="GatC"/>
</dbReference>
<comment type="similarity">
    <text evidence="1">Belongs to the GatC family.</text>
</comment>
<dbReference type="GO" id="GO:0050566">
    <property type="term" value="F:asparaginyl-tRNA synthase (glutamine-hydrolyzing) activity"/>
    <property type="evidence" value="ECO:0007669"/>
    <property type="project" value="RHEA"/>
</dbReference>
<proteinExistence type="inferred from homology"/>
<sequence>MSVITDDVIVKVAKLARLNIPNFKVSKFASQLEPILKHFESLSKVDTPKIIPTYQTTGLHTILREDVVDTGRMFTQKQALSNAPKSKDGYFVTSATIHK</sequence>
<gene>
    <name evidence="1" type="primary">gatC</name>
    <name evidence="2" type="ORF">AUK05_03315</name>
</gene>
<dbReference type="GO" id="GO:0070681">
    <property type="term" value="P:glutaminyl-tRNAGln biosynthesis via transamidation"/>
    <property type="evidence" value="ECO:0007669"/>
    <property type="project" value="TreeGrafter"/>
</dbReference>
<dbReference type="GO" id="GO:0005524">
    <property type="term" value="F:ATP binding"/>
    <property type="evidence" value="ECO:0007669"/>
    <property type="project" value="UniProtKB-KW"/>
</dbReference>
<keyword evidence="1" id="KW-0648">Protein biosynthesis</keyword>
<keyword evidence="1" id="KW-0547">Nucleotide-binding</keyword>
<keyword evidence="1" id="KW-0067">ATP-binding</keyword>
<reference evidence="2 3" key="1">
    <citation type="journal article" date="2016" name="Environ. Microbiol.">
        <title>Genomic resolution of a cold subsurface aquifer community provides metabolic insights for novel microbes adapted to high CO concentrations.</title>
        <authorList>
            <person name="Probst A.J."/>
            <person name="Castelle C.J."/>
            <person name="Singh A."/>
            <person name="Brown C.T."/>
            <person name="Anantharaman K."/>
            <person name="Sharon I."/>
            <person name="Hug L.A."/>
            <person name="Burstein D."/>
            <person name="Emerson J.B."/>
            <person name="Thomas B.C."/>
            <person name="Banfield J.F."/>
        </authorList>
    </citation>
    <scope>NUCLEOTIDE SEQUENCE [LARGE SCALE GENOMIC DNA]</scope>
    <source>
        <strain evidence="2">CG2_30_35_20</strain>
    </source>
</reference>
<comment type="catalytic activity">
    <reaction evidence="1">
        <text>L-aspartyl-tRNA(Asn) + L-glutamine + ATP + H2O = L-asparaginyl-tRNA(Asn) + L-glutamate + ADP + phosphate + 2 H(+)</text>
        <dbReference type="Rhea" id="RHEA:14513"/>
        <dbReference type="Rhea" id="RHEA-COMP:9674"/>
        <dbReference type="Rhea" id="RHEA-COMP:9677"/>
        <dbReference type="ChEBI" id="CHEBI:15377"/>
        <dbReference type="ChEBI" id="CHEBI:15378"/>
        <dbReference type="ChEBI" id="CHEBI:29985"/>
        <dbReference type="ChEBI" id="CHEBI:30616"/>
        <dbReference type="ChEBI" id="CHEBI:43474"/>
        <dbReference type="ChEBI" id="CHEBI:58359"/>
        <dbReference type="ChEBI" id="CHEBI:78515"/>
        <dbReference type="ChEBI" id="CHEBI:78516"/>
        <dbReference type="ChEBI" id="CHEBI:456216"/>
    </reaction>
</comment>
<comment type="caution">
    <text evidence="2">The sequence shown here is derived from an EMBL/GenBank/DDBJ whole genome shotgun (WGS) entry which is preliminary data.</text>
</comment>
<dbReference type="GO" id="GO:0006412">
    <property type="term" value="P:translation"/>
    <property type="evidence" value="ECO:0007669"/>
    <property type="project" value="UniProtKB-UniRule"/>
</dbReference>
<comment type="function">
    <text evidence="1">Allows the formation of correctly charged Asn-tRNA(Asn) or Gln-tRNA(Gln) through the transamidation of misacylated Asp-tRNA(Asn) or Glu-tRNA(Gln) in organisms which lack either or both of asparaginyl-tRNA or glutaminyl-tRNA synthetases. The reaction takes place in the presence of glutamine and ATP through an activated phospho-Asp-tRNA(Asn) or phospho-Glu-tRNA(Gln).</text>
</comment>
<evidence type="ECO:0000313" key="2">
    <source>
        <dbReference type="EMBL" id="OIP86577.1"/>
    </source>
</evidence>
<evidence type="ECO:0000256" key="1">
    <source>
        <dbReference type="HAMAP-Rule" id="MF_00122"/>
    </source>
</evidence>
<dbReference type="SUPFAM" id="SSF141000">
    <property type="entry name" value="Glu-tRNAGln amidotransferase C subunit"/>
    <property type="match status" value="1"/>
</dbReference>
<dbReference type="GO" id="GO:0050567">
    <property type="term" value="F:glutaminyl-tRNA synthase (glutamine-hydrolyzing) activity"/>
    <property type="evidence" value="ECO:0007669"/>
    <property type="project" value="UniProtKB-UniRule"/>
</dbReference>
<accession>A0A1J5HN76</accession>
<dbReference type="EMBL" id="MNZO01000048">
    <property type="protein sequence ID" value="OIP86577.1"/>
    <property type="molecule type" value="Genomic_DNA"/>
</dbReference>
<comment type="subunit">
    <text evidence="1">Heterotrimer of A, B and C subunits.</text>
</comment>
<dbReference type="PANTHER" id="PTHR15004:SF0">
    <property type="entry name" value="GLUTAMYL-TRNA(GLN) AMIDOTRANSFERASE SUBUNIT C, MITOCHONDRIAL"/>
    <property type="match status" value="1"/>
</dbReference>
<dbReference type="GO" id="GO:0006450">
    <property type="term" value="P:regulation of translational fidelity"/>
    <property type="evidence" value="ECO:0007669"/>
    <property type="project" value="InterPro"/>
</dbReference>
<dbReference type="NCBIfam" id="TIGR00135">
    <property type="entry name" value="gatC"/>
    <property type="match status" value="1"/>
</dbReference>
<dbReference type="Proteomes" id="UP000182344">
    <property type="component" value="Unassembled WGS sequence"/>
</dbReference>
<comment type="catalytic activity">
    <reaction evidence="1">
        <text>L-glutamyl-tRNA(Gln) + L-glutamine + ATP + H2O = L-glutaminyl-tRNA(Gln) + L-glutamate + ADP + phosphate + H(+)</text>
        <dbReference type="Rhea" id="RHEA:17521"/>
        <dbReference type="Rhea" id="RHEA-COMP:9681"/>
        <dbReference type="Rhea" id="RHEA-COMP:9684"/>
        <dbReference type="ChEBI" id="CHEBI:15377"/>
        <dbReference type="ChEBI" id="CHEBI:15378"/>
        <dbReference type="ChEBI" id="CHEBI:29985"/>
        <dbReference type="ChEBI" id="CHEBI:30616"/>
        <dbReference type="ChEBI" id="CHEBI:43474"/>
        <dbReference type="ChEBI" id="CHEBI:58359"/>
        <dbReference type="ChEBI" id="CHEBI:78520"/>
        <dbReference type="ChEBI" id="CHEBI:78521"/>
        <dbReference type="ChEBI" id="CHEBI:456216"/>
    </reaction>
</comment>
<dbReference type="STRING" id="1805376.AUK05_03315"/>
<dbReference type="InterPro" id="IPR036113">
    <property type="entry name" value="Asp/Glu-ADT_sf_sub_c"/>
</dbReference>
<protein>
    <recommendedName>
        <fullName evidence="1">Aspartyl/glutamyl-tRNA(Asn/Gln) amidotransferase subunit C</fullName>
        <shortName evidence="1">Asp/Glu-ADT subunit C</shortName>
        <ecNumber evidence="1">6.3.5.-</ecNumber>
    </recommendedName>
</protein>
<name>A0A1J5HN76_9BACT</name>
<keyword evidence="1" id="KW-0436">Ligase</keyword>
<dbReference type="HAMAP" id="MF_00122">
    <property type="entry name" value="GatC"/>
    <property type="match status" value="1"/>
</dbReference>
<dbReference type="Pfam" id="PF02686">
    <property type="entry name" value="GatC"/>
    <property type="match status" value="1"/>
</dbReference>
<dbReference type="PANTHER" id="PTHR15004">
    <property type="entry name" value="GLUTAMYL-TRNA(GLN) AMIDOTRANSFERASE SUBUNIT C, MITOCHONDRIAL"/>
    <property type="match status" value="1"/>
</dbReference>
<dbReference type="EC" id="6.3.5.-" evidence="1"/>
<organism evidence="2 3">
    <name type="scientific">Candidatus Shapirobacteria bacterium CG2_30_35_20</name>
    <dbReference type="NCBI Taxonomy" id="1805376"/>
    <lineage>
        <taxon>Bacteria</taxon>
        <taxon>Candidatus Shapironibacteriota</taxon>
    </lineage>
</organism>
<evidence type="ECO:0000313" key="3">
    <source>
        <dbReference type="Proteomes" id="UP000182344"/>
    </source>
</evidence>